<name>A0AAX2ZJ60_9FIRM</name>
<dbReference type="NCBIfam" id="TIGR01683">
    <property type="entry name" value="thiS"/>
    <property type="match status" value="1"/>
</dbReference>
<protein>
    <submittedName>
        <fullName evidence="1">Sulfur carrier protein ThiS</fullName>
    </submittedName>
</protein>
<dbReference type="InterPro" id="IPR016155">
    <property type="entry name" value="Mopterin_synth/thiamin_S_b"/>
</dbReference>
<dbReference type="PANTHER" id="PTHR34472">
    <property type="entry name" value="SULFUR CARRIER PROTEIN THIS"/>
    <property type="match status" value="1"/>
</dbReference>
<dbReference type="AlphaFoldDB" id="A0AAX2ZJ60"/>
<dbReference type="Pfam" id="PF02597">
    <property type="entry name" value="ThiS"/>
    <property type="match status" value="1"/>
</dbReference>
<accession>A0AAX2ZJ60</accession>
<dbReference type="InterPro" id="IPR012675">
    <property type="entry name" value="Beta-grasp_dom_sf"/>
</dbReference>
<dbReference type="RefSeq" id="WP_074920168.1">
    <property type="nucleotide sequence ID" value="NZ_CP081135.1"/>
</dbReference>
<proteinExistence type="predicted"/>
<dbReference type="Proteomes" id="UP001198983">
    <property type="component" value="Chromosome"/>
</dbReference>
<gene>
    <name evidence="1" type="primary">thiS</name>
    <name evidence="1" type="ORF">JW646_04975</name>
</gene>
<dbReference type="Gene3D" id="3.10.20.30">
    <property type="match status" value="1"/>
</dbReference>
<reference evidence="1 2" key="1">
    <citation type="journal article" date="2023" name="Int. J. Syst. Evol. Microbiol.">
        <title>Terrisporobacter hibernicus sp. nov., isolated from bovine faeces in Northern Ireland.</title>
        <authorList>
            <person name="Mitchell M."/>
            <person name="Nguyen S.V."/>
            <person name="Connor M."/>
            <person name="Fairley D.J."/>
            <person name="Donoghue O."/>
            <person name="Marshall H."/>
            <person name="Koolman L."/>
            <person name="McMullan G."/>
            <person name="Schaffer K.E."/>
            <person name="McGrath J.W."/>
            <person name="Fanning S."/>
        </authorList>
    </citation>
    <scope>NUCLEOTIDE SEQUENCE [LARGE SCALE GENOMIC DNA]</scope>
    <source>
        <strain evidence="1 2">MCA3</strain>
    </source>
</reference>
<dbReference type="KEGG" id="tem:JW646_04975"/>
<dbReference type="InterPro" id="IPR010035">
    <property type="entry name" value="Thi_S"/>
</dbReference>
<dbReference type="SUPFAM" id="SSF54285">
    <property type="entry name" value="MoaD/ThiS"/>
    <property type="match status" value="1"/>
</dbReference>
<keyword evidence="2" id="KW-1185">Reference proteome</keyword>
<sequence>MKVNGKVVEFQNNKTLLNLLNDYNLNKDRVVVEINLEILENDQYENYVLKEHDVIEIISFIGGG</sequence>
<dbReference type="PANTHER" id="PTHR34472:SF1">
    <property type="entry name" value="SULFUR CARRIER PROTEIN THIS"/>
    <property type="match status" value="1"/>
</dbReference>
<evidence type="ECO:0000313" key="2">
    <source>
        <dbReference type="Proteomes" id="UP001198983"/>
    </source>
</evidence>
<dbReference type="EMBL" id="CP081135">
    <property type="protein sequence ID" value="UEL48805.1"/>
    <property type="molecule type" value="Genomic_DNA"/>
</dbReference>
<dbReference type="InterPro" id="IPR003749">
    <property type="entry name" value="ThiS/MoaD-like"/>
</dbReference>
<dbReference type="CDD" id="cd00565">
    <property type="entry name" value="Ubl_ThiS"/>
    <property type="match status" value="1"/>
</dbReference>
<organism evidence="1 2">
    <name type="scientific">Terrisporobacter hibernicus</name>
    <dbReference type="NCBI Taxonomy" id="2813371"/>
    <lineage>
        <taxon>Bacteria</taxon>
        <taxon>Bacillati</taxon>
        <taxon>Bacillota</taxon>
        <taxon>Clostridia</taxon>
        <taxon>Peptostreptococcales</taxon>
        <taxon>Peptostreptococcaceae</taxon>
        <taxon>Terrisporobacter</taxon>
    </lineage>
</organism>
<evidence type="ECO:0000313" key="1">
    <source>
        <dbReference type="EMBL" id="UEL48805.1"/>
    </source>
</evidence>